<organism evidence="2 3">
    <name type="scientific">Clostridium perfringens</name>
    <dbReference type="NCBI Taxonomy" id="1502"/>
    <lineage>
        <taxon>Bacteria</taxon>
        <taxon>Bacillati</taxon>
        <taxon>Bacillota</taxon>
        <taxon>Clostridia</taxon>
        <taxon>Eubacteriales</taxon>
        <taxon>Clostridiaceae</taxon>
        <taxon>Clostridium</taxon>
    </lineage>
</organism>
<feature type="non-terminal residue" evidence="2">
    <location>
        <position position="1"/>
    </location>
</feature>
<evidence type="ECO:0000259" key="1">
    <source>
        <dbReference type="Pfam" id="PF21096"/>
    </source>
</evidence>
<dbReference type="Proteomes" id="UP001288778">
    <property type="component" value="Unassembled WGS sequence"/>
</dbReference>
<dbReference type="SUPFAM" id="SSF54752">
    <property type="entry name" value="RecA protein, C-terminal domain"/>
    <property type="match status" value="1"/>
</dbReference>
<reference evidence="2" key="1">
    <citation type="submission" date="2019-11" db="EMBL/GenBank/DDBJ databases">
        <title>Characterization of Clostridium perfringens isolates from swine manure treated agricultural soils.</title>
        <authorList>
            <person name="Wushke S.T."/>
        </authorList>
    </citation>
    <scope>NUCLEOTIDE SEQUENCE</scope>
    <source>
        <strain evidence="2">X94</strain>
    </source>
</reference>
<dbReference type="Pfam" id="PF21096">
    <property type="entry name" value="RecA_C"/>
    <property type="match status" value="1"/>
</dbReference>
<protein>
    <submittedName>
        <fullName evidence="2">DNA recombination/repair protein RecA</fullName>
    </submittedName>
</protein>
<accession>A0AAW9I5S2</accession>
<name>A0AAW9I5S2_CLOPF</name>
<dbReference type="Gene3D" id="3.30.250.10">
    <property type="entry name" value="RecA protein, C-terminal domain"/>
    <property type="match status" value="1"/>
</dbReference>
<dbReference type="InterPro" id="IPR049261">
    <property type="entry name" value="RecA-like_C"/>
</dbReference>
<feature type="domain" description="RecA-like C-terminal" evidence="1">
    <location>
        <begin position="1"/>
        <end position="30"/>
    </location>
</feature>
<gene>
    <name evidence="2" type="ORF">GNF68_14925</name>
</gene>
<dbReference type="AlphaFoldDB" id="A0AAW9I5S2"/>
<evidence type="ECO:0000313" key="3">
    <source>
        <dbReference type="Proteomes" id="UP001288778"/>
    </source>
</evidence>
<dbReference type="EMBL" id="WNUI01000153">
    <property type="protein sequence ID" value="MDZ4910305.1"/>
    <property type="molecule type" value="Genomic_DNA"/>
</dbReference>
<dbReference type="InterPro" id="IPR023400">
    <property type="entry name" value="RecA_C_sf"/>
</dbReference>
<evidence type="ECO:0000313" key="2">
    <source>
        <dbReference type="EMBL" id="MDZ4910305.1"/>
    </source>
</evidence>
<comment type="caution">
    <text evidence="2">The sequence shown here is derived from an EMBL/GenBank/DDBJ whole genome shotgun (WGS) entry which is preliminary data.</text>
</comment>
<proteinExistence type="predicted"/>
<sequence length="45" mass="5137">LGQGRENVKKFLADNMDLTDEINTKVRGHYNLDKVVAEEDSKSEE</sequence>